<protein>
    <recommendedName>
        <fullName evidence="3">SCP domain-containing protein</fullName>
    </recommendedName>
</protein>
<feature type="region of interest" description="Disordered" evidence="1">
    <location>
        <begin position="286"/>
        <end position="336"/>
    </location>
</feature>
<feature type="compositionally biased region" description="Basic residues" evidence="1">
    <location>
        <begin position="286"/>
        <end position="297"/>
    </location>
</feature>
<keyword evidence="2" id="KW-0732">Signal</keyword>
<dbReference type="CDD" id="cd05380">
    <property type="entry name" value="CAP_euk"/>
    <property type="match status" value="1"/>
</dbReference>
<feature type="domain" description="SCP" evidence="3">
    <location>
        <begin position="33"/>
        <end position="179"/>
    </location>
</feature>
<dbReference type="InterPro" id="IPR014044">
    <property type="entry name" value="CAP_dom"/>
</dbReference>
<dbReference type="InterPro" id="IPR035940">
    <property type="entry name" value="CAP_sf"/>
</dbReference>
<comment type="caution">
    <text evidence="4">The sequence shown here is derived from an EMBL/GenBank/DDBJ whole genome shotgun (WGS) entry which is preliminary data.</text>
</comment>
<reference evidence="4 5" key="1">
    <citation type="submission" date="2024-11" db="EMBL/GenBank/DDBJ databases">
        <title>Chromosome-level genome assembly of the freshwater bivalve Anodonta woodiana.</title>
        <authorList>
            <person name="Chen X."/>
        </authorList>
    </citation>
    <scope>NUCLEOTIDE SEQUENCE [LARGE SCALE GENOMIC DNA]</scope>
    <source>
        <strain evidence="4">MN2024</strain>
        <tissue evidence="4">Gills</tissue>
    </source>
</reference>
<evidence type="ECO:0000259" key="3">
    <source>
        <dbReference type="SMART" id="SM00198"/>
    </source>
</evidence>
<evidence type="ECO:0000256" key="1">
    <source>
        <dbReference type="SAM" id="MobiDB-lite"/>
    </source>
</evidence>
<evidence type="ECO:0000313" key="5">
    <source>
        <dbReference type="Proteomes" id="UP001634394"/>
    </source>
</evidence>
<name>A0ABD3WPK0_SINWO</name>
<dbReference type="EMBL" id="JBJQND010000005">
    <property type="protein sequence ID" value="KAL3875915.1"/>
    <property type="molecule type" value="Genomic_DNA"/>
</dbReference>
<dbReference type="Gene3D" id="3.40.33.10">
    <property type="entry name" value="CAP"/>
    <property type="match status" value="1"/>
</dbReference>
<feature type="compositionally biased region" description="Basic and acidic residues" evidence="1">
    <location>
        <begin position="322"/>
        <end position="336"/>
    </location>
</feature>
<feature type="region of interest" description="Disordered" evidence="1">
    <location>
        <begin position="363"/>
        <end position="384"/>
    </location>
</feature>
<keyword evidence="5" id="KW-1185">Reference proteome</keyword>
<dbReference type="Proteomes" id="UP001634394">
    <property type="component" value="Unassembled WGS sequence"/>
</dbReference>
<feature type="chain" id="PRO_5044815136" description="SCP domain-containing protein" evidence="2">
    <location>
        <begin position="24"/>
        <end position="384"/>
    </location>
</feature>
<gene>
    <name evidence="4" type="ORF">ACJMK2_033819</name>
</gene>
<evidence type="ECO:0000256" key="2">
    <source>
        <dbReference type="SAM" id="SignalP"/>
    </source>
</evidence>
<organism evidence="4 5">
    <name type="scientific">Sinanodonta woodiana</name>
    <name type="common">Chinese pond mussel</name>
    <name type="synonym">Anodonta woodiana</name>
    <dbReference type="NCBI Taxonomy" id="1069815"/>
    <lineage>
        <taxon>Eukaryota</taxon>
        <taxon>Metazoa</taxon>
        <taxon>Spiralia</taxon>
        <taxon>Lophotrochozoa</taxon>
        <taxon>Mollusca</taxon>
        <taxon>Bivalvia</taxon>
        <taxon>Autobranchia</taxon>
        <taxon>Heteroconchia</taxon>
        <taxon>Palaeoheterodonta</taxon>
        <taxon>Unionida</taxon>
        <taxon>Unionoidea</taxon>
        <taxon>Unionidae</taxon>
        <taxon>Unioninae</taxon>
        <taxon>Sinanodonta</taxon>
    </lineage>
</organism>
<dbReference type="SMART" id="SM00198">
    <property type="entry name" value="SCP"/>
    <property type="match status" value="1"/>
</dbReference>
<dbReference type="Pfam" id="PF00188">
    <property type="entry name" value="CAP"/>
    <property type="match status" value="1"/>
</dbReference>
<evidence type="ECO:0000313" key="4">
    <source>
        <dbReference type="EMBL" id="KAL3875915.1"/>
    </source>
</evidence>
<dbReference type="AlphaFoldDB" id="A0ABD3WPK0"/>
<feature type="signal peptide" evidence="2">
    <location>
        <begin position="1"/>
        <end position="23"/>
    </location>
</feature>
<dbReference type="SUPFAM" id="SSF55797">
    <property type="entry name" value="PR-1-like"/>
    <property type="match status" value="1"/>
</dbReference>
<accession>A0ABD3WPK0</accession>
<sequence length="384" mass="43913">MKMLKIVIFHLLFLTLLCSGIDAISARVRLYSKDRNLILKLHNDFRRSVEASNMMELVWDPLAAKAAADWGEKCLYSARPDNEWGQSMNQFSETATEAFSPAKIIRDSFKEWKLYDHHKKDYKNCSLKHTCSYVQLLKAEVSGVGCALMKCPDLNMINDTIHNGQLFVCFYTPRGNIQGQAPYLEGLPCSACRSGMKCINRLCTESKDTNESMHISLEAPQIRIGIVSDRRFETNSHQANVALADGIKETDRNSQDAVPNYGNVVIPFPGQEERADVRLFARMERRRNRQHNSHHGKKASERNALSDVAGHKGNSPLRRKRQVDEYTRRRNEELRRQQLQAIRDRQGERFERPGAVFHNSCSQRLQEARAPEGTDMEQSVRAMG</sequence>
<proteinExistence type="predicted"/>
<dbReference type="InterPro" id="IPR001283">
    <property type="entry name" value="CRISP-related"/>
</dbReference>
<dbReference type="PANTHER" id="PTHR10334">
    <property type="entry name" value="CYSTEINE-RICH SECRETORY PROTEIN-RELATED"/>
    <property type="match status" value="1"/>
</dbReference>